<dbReference type="GO" id="GO:0003824">
    <property type="term" value="F:catalytic activity"/>
    <property type="evidence" value="ECO:0007669"/>
    <property type="project" value="InterPro"/>
</dbReference>
<dbReference type="InterPro" id="IPR036038">
    <property type="entry name" value="Aminotransferase-like"/>
</dbReference>
<protein>
    <submittedName>
        <fullName evidence="1">Para-aminobenzoate synthase component I</fullName>
    </submittedName>
</protein>
<dbReference type="InterPro" id="IPR001544">
    <property type="entry name" value="Aminotrans_IV"/>
</dbReference>
<dbReference type="Pfam" id="PF01063">
    <property type="entry name" value="Aminotran_4"/>
    <property type="match status" value="1"/>
</dbReference>
<accession>A0A090AEX0</accession>
<dbReference type="Proteomes" id="UP000031623">
    <property type="component" value="Chromosome"/>
</dbReference>
<keyword evidence="2" id="KW-1185">Reference proteome</keyword>
<dbReference type="KEGG" id="tig:THII_2291"/>
<reference evidence="1 2" key="1">
    <citation type="journal article" date="2014" name="ISME J.">
        <title>Ecophysiology of Thioploca ingrica as revealed by the complete genome sequence supplemented with proteomic evidence.</title>
        <authorList>
            <person name="Kojima H."/>
            <person name="Ogura Y."/>
            <person name="Yamamoto N."/>
            <person name="Togashi T."/>
            <person name="Mori H."/>
            <person name="Watanabe T."/>
            <person name="Nemoto F."/>
            <person name="Kurokawa K."/>
            <person name="Hayashi T."/>
            <person name="Fukui M."/>
        </authorList>
    </citation>
    <scope>NUCLEOTIDE SEQUENCE [LARGE SCALE GENOMIC DNA]</scope>
</reference>
<dbReference type="AlphaFoldDB" id="A0A090AEX0"/>
<organism evidence="1 2">
    <name type="scientific">Thioploca ingrica</name>
    <dbReference type="NCBI Taxonomy" id="40754"/>
    <lineage>
        <taxon>Bacteria</taxon>
        <taxon>Pseudomonadati</taxon>
        <taxon>Pseudomonadota</taxon>
        <taxon>Gammaproteobacteria</taxon>
        <taxon>Thiotrichales</taxon>
        <taxon>Thiotrichaceae</taxon>
        <taxon>Thioploca</taxon>
    </lineage>
</organism>
<dbReference type="Gene3D" id="3.30.470.10">
    <property type="match status" value="1"/>
</dbReference>
<dbReference type="HOGENOM" id="CLU_114524_0_0_6"/>
<evidence type="ECO:0000313" key="1">
    <source>
        <dbReference type="EMBL" id="BAP56588.1"/>
    </source>
</evidence>
<proteinExistence type="predicted"/>
<sequence length="194" mass="22364">MSKLLETIKIIKGSVPFLTFHQQRLNESRRQLFQVDDEIDLGAAIQAPSTDQVYRCRVIYERTIEKVEYHHYKAKKFHCFKVIAANTIVYDFKYLDRTPINQLIASKGLADDILIIKNGLVTDTSIANVAFWDQKKWLTPAMPLLKGTTRERLLTAGYIETADIKLTDLKTFSRMALMNALMDFTVVENFNLEV</sequence>
<dbReference type="InterPro" id="IPR043132">
    <property type="entry name" value="BCAT-like_C"/>
</dbReference>
<dbReference type="OrthoDB" id="1148709at2"/>
<dbReference type="EMBL" id="AP014633">
    <property type="protein sequence ID" value="BAP56588.1"/>
    <property type="molecule type" value="Genomic_DNA"/>
</dbReference>
<evidence type="ECO:0000313" key="2">
    <source>
        <dbReference type="Proteomes" id="UP000031623"/>
    </source>
</evidence>
<dbReference type="STRING" id="40754.THII_2291"/>
<gene>
    <name evidence="1" type="ORF">THII_2291</name>
</gene>
<dbReference type="InterPro" id="IPR043131">
    <property type="entry name" value="BCAT-like_N"/>
</dbReference>
<dbReference type="Gene3D" id="3.20.10.10">
    <property type="entry name" value="D-amino Acid Aminotransferase, subunit A, domain 2"/>
    <property type="match status" value="1"/>
</dbReference>
<name>A0A090AEX0_9GAMM</name>
<dbReference type="SUPFAM" id="SSF56752">
    <property type="entry name" value="D-aminoacid aminotransferase-like PLP-dependent enzymes"/>
    <property type="match status" value="1"/>
</dbReference>